<dbReference type="OrthoDB" id="8062484at2759"/>
<evidence type="ECO:0000313" key="1">
    <source>
        <dbReference type="EMBL" id="OXA39909.1"/>
    </source>
</evidence>
<organism evidence="1 2">
    <name type="scientific">Folsomia candida</name>
    <name type="common">Springtail</name>
    <dbReference type="NCBI Taxonomy" id="158441"/>
    <lineage>
        <taxon>Eukaryota</taxon>
        <taxon>Metazoa</taxon>
        <taxon>Ecdysozoa</taxon>
        <taxon>Arthropoda</taxon>
        <taxon>Hexapoda</taxon>
        <taxon>Collembola</taxon>
        <taxon>Entomobryomorpha</taxon>
        <taxon>Isotomoidea</taxon>
        <taxon>Isotomidae</taxon>
        <taxon>Proisotominae</taxon>
        <taxon>Folsomia</taxon>
    </lineage>
</organism>
<proteinExistence type="predicted"/>
<keyword evidence="2" id="KW-1185">Reference proteome</keyword>
<dbReference type="EMBL" id="LNIX01000036">
    <property type="protein sequence ID" value="OXA39909.1"/>
    <property type="molecule type" value="Genomic_DNA"/>
</dbReference>
<name>A0A226D3V9_FOLCA</name>
<reference evidence="1 2" key="1">
    <citation type="submission" date="2015-12" db="EMBL/GenBank/DDBJ databases">
        <title>The genome of Folsomia candida.</title>
        <authorList>
            <person name="Faddeeva A."/>
            <person name="Derks M.F."/>
            <person name="Anvar Y."/>
            <person name="Smit S."/>
            <person name="Van Straalen N."/>
            <person name="Roelofs D."/>
        </authorList>
    </citation>
    <scope>NUCLEOTIDE SEQUENCE [LARGE SCALE GENOMIC DNA]</scope>
    <source>
        <strain evidence="1 2">VU population</strain>
        <tissue evidence="1">Whole body</tissue>
    </source>
</reference>
<gene>
    <name evidence="1" type="ORF">Fcan01_25217</name>
</gene>
<sequence length="177" mass="20271">MTLEMASSVGGDREEIEEDPLAKSIKAIVGEVLDKKFDEFQGLVIGEMRKLVDKVTHIEKRQDDLEEKVELLTAGIHNEFSAVREEIPEQRRRIIRMSNIVMMGVPETSAGLQVAKDIIKIIAPSFSGAIVDNRIGDSSGRKPRPLRISFRSISRRRMRHFQCARNWLGWRRTLPYQ</sequence>
<accession>A0A226D3V9</accession>
<dbReference type="Proteomes" id="UP000198287">
    <property type="component" value="Unassembled WGS sequence"/>
</dbReference>
<dbReference type="AlphaFoldDB" id="A0A226D3V9"/>
<protein>
    <submittedName>
        <fullName evidence="1">Uncharacterized protein</fullName>
    </submittedName>
</protein>
<evidence type="ECO:0000313" key="2">
    <source>
        <dbReference type="Proteomes" id="UP000198287"/>
    </source>
</evidence>
<comment type="caution">
    <text evidence="1">The sequence shown here is derived from an EMBL/GenBank/DDBJ whole genome shotgun (WGS) entry which is preliminary data.</text>
</comment>